<feature type="non-terminal residue" evidence="1">
    <location>
        <position position="293"/>
    </location>
</feature>
<dbReference type="EMBL" id="BART01020153">
    <property type="protein sequence ID" value="GAH00741.1"/>
    <property type="molecule type" value="Genomic_DNA"/>
</dbReference>
<proteinExistence type="predicted"/>
<gene>
    <name evidence="1" type="ORF">S01H4_37501</name>
</gene>
<protein>
    <submittedName>
        <fullName evidence="1">Uncharacterized protein</fullName>
    </submittedName>
</protein>
<reference evidence="1" key="1">
    <citation type="journal article" date="2014" name="Front. Microbiol.">
        <title>High frequency of phylogenetically diverse reductive dehalogenase-homologous genes in deep subseafloor sedimentary metagenomes.</title>
        <authorList>
            <person name="Kawai M."/>
            <person name="Futagami T."/>
            <person name="Toyoda A."/>
            <person name="Takaki Y."/>
            <person name="Nishi S."/>
            <person name="Hori S."/>
            <person name="Arai W."/>
            <person name="Tsubouchi T."/>
            <person name="Morono Y."/>
            <person name="Uchiyama I."/>
            <person name="Ito T."/>
            <person name="Fujiyama A."/>
            <person name="Inagaki F."/>
            <person name="Takami H."/>
        </authorList>
    </citation>
    <scope>NUCLEOTIDE SEQUENCE</scope>
    <source>
        <strain evidence="1">Expedition CK06-06</strain>
    </source>
</reference>
<organism evidence="1">
    <name type="scientific">marine sediment metagenome</name>
    <dbReference type="NCBI Taxonomy" id="412755"/>
    <lineage>
        <taxon>unclassified sequences</taxon>
        <taxon>metagenomes</taxon>
        <taxon>ecological metagenomes</taxon>
    </lineage>
</organism>
<sequence length="293" mass="32457">QDHPDDIPYPGGPPKPPYDNAGYTLTYAMGIEFDRILDGFDGPFEKVEDLLPPPKGQVSGKGSGYLLSHEVNDAFIAVNRLVGSGEEVYWLESPFTVKDKTYPTGTLYIRKKRTTASKLQKMSEEIGLSFEATGSKPRGEALRLKPVRIGLWDRYGGSMPSGWIRWMFEQFEFPFEVVYPQTLDGANLTEKYDVIVFAGGAIPMEDPEKPPELPENLPDEYKDRAGSVTVAKTVPQLRQFLEAGGTVITIGSSTNLAYHLDLPIANALVEKTPEGEEKPLPPEKYFVPGSILQ</sequence>
<comment type="caution">
    <text evidence="1">The sequence shown here is derived from an EMBL/GenBank/DDBJ whole genome shotgun (WGS) entry which is preliminary data.</text>
</comment>
<evidence type="ECO:0000313" key="1">
    <source>
        <dbReference type="EMBL" id="GAH00741.1"/>
    </source>
</evidence>
<name>X1BY33_9ZZZZ</name>
<dbReference type="AlphaFoldDB" id="X1BY33"/>
<accession>X1BY33</accession>
<feature type="non-terminal residue" evidence="1">
    <location>
        <position position="1"/>
    </location>
</feature>